<evidence type="ECO:0000313" key="9">
    <source>
        <dbReference type="Proteomes" id="UP000488506"/>
    </source>
</evidence>
<name>A0A833L110_UNCSA</name>
<dbReference type="Pfam" id="PF01256">
    <property type="entry name" value="Carb_kinase"/>
    <property type="match status" value="1"/>
</dbReference>
<dbReference type="GO" id="GO:0110051">
    <property type="term" value="P:metabolite repair"/>
    <property type="evidence" value="ECO:0007669"/>
    <property type="project" value="TreeGrafter"/>
</dbReference>
<dbReference type="PROSITE" id="PS51383">
    <property type="entry name" value="YJEF_C_3"/>
    <property type="match status" value="1"/>
</dbReference>
<evidence type="ECO:0000256" key="1">
    <source>
        <dbReference type="ARBA" id="ARBA00022741"/>
    </source>
</evidence>
<comment type="function">
    <text evidence="6">Catalyzes the dehydration of the S-form of NAD(P)HX at the expense of ADP, which is converted to AMP. Together with NAD(P)HX epimerase, which catalyzes the epimerization of the S- and R-forms, the enzyme allows the repair of both epimers of NAD(P)HX, a damaged form of NAD(P)H that is a result of enzymatic or heat-dependent hydration.</text>
</comment>
<protein>
    <recommendedName>
        <fullName evidence="6">ADP-dependent (S)-NAD(P)H-hydrate dehydratase</fullName>
        <ecNumber evidence="6">4.2.1.136</ecNumber>
    </recommendedName>
    <alternativeName>
        <fullName evidence="6">ADP-dependent NAD(P)HX dehydratase</fullName>
    </alternativeName>
</protein>
<keyword evidence="3 6" id="KW-0521">NADP</keyword>
<dbReference type="CDD" id="cd01171">
    <property type="entry name" value="YXKO-related"/>
    <property type="match status" value="1"/>
</dbReference>
<dbReference type="InterPro" id="IPR029056">
    <property type="entry name" value="Ribokinase-like"/>
</dbReference>
<evidence type="ECO:0000313" key="8">
    <source>
        <dbReference type="EMBL" id="KAF0134189.1"/>
    </source>
</evidence>
<dbReference type="Gene3D" id="3.40.1190.20">
    <property type="match status" value="1"/>
</dbReference>
<evidence type="ECO:0000256" key="3">
    <source>
        <dbReference type="ARBA" id="ARBA00022857"/>
    </source>
</evidence>
<keyword evidence="8" id="KW-0808">Transferase</keyword>
<feature type="binding site" evidence="6">
    <location>
        <position position="154"/>
    </location>
    <ligand>
        <name>(6S)-NADPHX</name>
        <dbReference type="ChEBI" id="CHEBI:64076"/>
    </ligand>
</feature>
<dbReference type="InterPro" id="IPR000631">
    <property type="entry name" value="CARKD"/>
</dbReference>
<keyword evidence="8" id="KW-0418">Kinase</keyword>
<dbReference type="EMBL" id="WPAF01000011">
    <property type="protein sequence ID" value="KAF0134189.1"/>
    <property type="molecule type" value="Genomic_DNA"/>
</dbReference>
<dbReference type="AlphaFoldDB" id="A0A833L110"/>
<evidence type="ECO:0000256" key="6">
    <source>
        <dbReference type="HAMAP-Rule" id="MF_01965"/>
    </source>
</evidence>
<dbReference type="PANTHER" id="PTHR12592">
    <property type="entry name" value="ATP-DEPENDENT (S)-NAD(P)H-HYDRATE DEHYDRATASE FAMILY MEMBER"/>
    <property type="match status" value="1"/>
</dbReference>
<comment type="catalytic activity">
    <reaction evidence="6">
        <text>(6S)-NADHX + ADP = AMP + phosphate + NADH + H(+)</text>
        <dbReference type="Rhea" id="RHEA:32223"/>
        <dbReference type="ChEBI" id="CHEBI:15378"/>
        <dbReference type="ChEBI" id="CHEBI:43474"/>
        <dbReference type="ChEBI" id="CHEBI:57945"/>
        <dbReference type="ChEBI" id="CHEBI:64074"/>
        <dbReference type="ChEBI" id="CHEBI:456215"/>
        <dbReference type="ChEBI" id="CHEBI:456216"/>
        <dbReference type="EC" id="4.2.1.136"/>
    </reaction>
</comment>
<dbReference type="Proteomes" id="UP000488506">
    <property type="component" value="Unassembled WGS sequence"/>
</dbReference>
<dbReference type="GO" id="GO:0052856">
    <property type="term" value="F:NAD(P)HX epimerase activity"/>
    <property type="evidence" value="ECO:0007669"/>
    <property type="project" value="TreeGrafter"/>
</dbReference>
<feature type="domain" description="YjeF C-terminal" evidence="7">
    <location>
        <begin position="5"/>
        <end position="280"/>
    </location>
</feature>
<comment type="catalytic activity">
    <reaction evidence="6">
        <text>(6S)-NADPHX + ADP = AMP + phosphate + NADPH + H(+)</text>
        <dbReference type="Rhea" id="RHEA:32235"/>
        <dbReference type="ChEBI" id="CHEBI:15378"/>
        <dbReference type="ChEBI" id="CHEBI:43474"/>
        <dbReference type="ChEBI" id="CHEBI:57783"/>
        <dbReference type="ChEBI" id="CHEBI:64076"/>
        <dbReference type="ChEBI" id="CHEBI:456215"/>
        <dbReference type="ChEBI" id="CHEBI:456216"/>
        <dbReference type="EC" id="4.2.1.136"/>
    </reaction>
</comment>
<reference evidence="8 9" key="1">
    <citation type="submission" date="2019-12" db="EMBL/GenBank/DDBJ databases">
        <authorList>
            <person name="Wolfe R."/>
            <person name="Danczak R."/>
            <person name="Wilkins M."/>
        </authorList>
    </citation>
    <scope>NUCLEOTIDE SEQUENCE [LARGE SCALE GENOMIC DNA]</scope>
    <source>
        <strain evidence="8">X2_MaxBin.013</strain>
    </source>
</reference>
<feature type="binding site" evidence="6">
    <location>
        <position position="101"/>
    </location>
    <ligand>
        <name>(6S)-NADPHX</name>
        <dbReference type="ChEBI" id="CHEBI:64076"/>
    </ligand>
</feature>
<dbReference type="GO" id="GO:0005524">
    <property type="term" value="F:ATP binding"/>
    <property type="evidence" value="ECO:0007669"/>
    <property type="project" value="UniProtKB-KW"/>
</dbReference>
<dbReference type="SUPFAM" id="SSF53613">
    <property type="entry name" value="Ribokinase-like"/>
    <property type="match status" value="1"/>
</dbReference>
<dbReference type="GO" id="GO:0052855">
    <property type="term" value="F:ADP-dependent NAD(P)H-hydrate dehydratase activity"/>
    <property type="evidence" value="ECO:0007669"/>
    <property type="project" value="UniProtKB-UniRule"/>
</dbReference>
<dbReference type="HAMAP" id="MF_01965">
    <property type="entry name" value="NADHX_dehydratase"/>
    <property type="match status" value="1"/>
</dbReference>
<feature type="binding site" evidence="6">
    <location>
        <position position="220"/>
    </location>
    <ligand>
        <name>AMP</name>
        <dbReference type="ChEBI" id="CHEBI:456215"/>
    </ligand>
</feature>
<comment type="subunit">
    <text evidence="6">Homotetramer.</text>
</comment>
<keyword evidence="4 6" id="KW-0520">NAD</keyword>
<gene>
    <name evidence="6" type="primary">nnrD</name>
    <name evidence="8" type="ORF">FD145_832</name>
</gene>
<dbReference type="PANTHER" id="PTHR12592:SF0">
    <property type="entry name" value="ATP-DEPENDENT (S)-NAD(P)H-HYDRATE DEHYDRATASE"/>
    <property type="match status" value="1"/>
</dbReference>
<evidence type="ECO:0000256" key="4">
    <source>
        <dbReference type="ARBA" id="ARBA00023027"/>
    </source>
</evidence>
<keyword evidence="5 6" id="KW-0456">Lyase</keyword>
<accession>A0A833L110</accession>
<dbReference type="NCBIfam" id="TIGR00196">
    <property type="entry name" value="yjeF_cterm"/>
    <property type="match status" value="1"/>
</dbReference>
<feature type="binding site" evidence="6">
    <location>
        <begin position="191"/>
        <end position="195"/>
    </location>
    <ligand>
        <name>AMP</name>
        <dbReference type="ChEBI" id="CHEBI:456215"/>
    </ligand>
</feature>
<keyword evidence="2 6" id="KW-0067">ATP-binding</keyword>
<proteinExistence type="inferred from homology"/>
<dbReference type="GO" id="GO:0016301">
    <property type="term" value="F:kinase activity"/>
    <property type="evidence" value="ECO:0007669"/>
    <property type="project" value="UniProtKB-KW"/>
</dbReference>
<evidence type="ECO:0000256" key="5">
    <source>
        <dbReference type="ARBA" id="ARBA00023239"/>
    </source>
</evidence>
<feature type="binding site" evidence="6">
    <location>
        <position position="40"/>
    </location>
    <ligand>
        <name>(6S)-NADPHX</name>
        <dbReference type="ChEBI" id="CHEBI:64076"/>
    </ligand>
</feature>
<evidence type="ECO:0000259" key="7">
    <source>
        <dbReference type="PROSITE" id="PS51383"/>
    </source>
</evidence>
<organism evidence="8 9">
    <name type="scientific">Candidatus Saganbacteria bacterium</name>
    <dbReference type="NCBI Taxonomy" id="2575572"/>
    <lineage>
        <taxon>Bacteria</taxon>
        <taxon>Bacillati</taxon>
        <taxon>Saganbacteria</taxon>
    </lineage>
</organism>
<evidence type="ECO:0000256" key="2">
    <source>
        <dbReference type="ARBA" id="ARBA00022840"/>
    </source>
</evidence>
<feature type="binding site" evidence="6">
    <location>
        <position position="221"/>
    </location>
    <ligand>
        <name>(6S)-NADPHX</name>
        <dbReference type="ChEBI" id="CHEBI:64076"/>
    </ligand>
</feature>
<comment type="similarity">
    <text evidence="6">Belongs to the NnrD/CARKD family.</text>
</comment>
<dbReference type="GO" id="GO:0046496">
    <property type="term" value="P:nicotinamide nucleotide metabolic process"/>
    <property type="evidence" value="ECO:0007669"/>
    <property type="project" value="UniProtKB-UniRule"/>
</dbReference>
<dbReference type="EC" id="4.2.1.136" evidence="6"/>
<comment type="caution">
    <text evidence="8">The sequence shown here is derived from an EMBL/GenBank/DDBJ whole genome shotgun (WGS) entry which is preliminary data.</text>
</comment>
<sequence length="283" mass="29733">MKKIKDAGLNNIFKKRKNNSHKGNYGKVFILAGSEGMLGAGILCSRAALKVGAGLVYLGVPKSARDIVNIATPEAIIFGIDSIKDIPDSILASSAIAIGPGLGSRRKMCKELLLYLKGNNYKNPVILDADGINAFVNDLDILKSLGLDLIITPHPGELARLLSKPVEEIQTNREKITRETALGINCTVVLKGCQTVIADKNGKVFLNTTGNPGMATAGSGDVLCGMIAGIAAQGHDAINSAIAGVFLHGLAGDLAAKKYGEYGMISSNILETIPEAIKHVNKC</sequence>
<comment type="cofactor">
    <cofactor evidence="6">
        <name>Mg(2+)</name>
        <dbReference type="ChEBI" id="CHEBI:18420"/>
    </cofactor>
</comment>
<keyword evidence="1 6" id="KW-0547">Nucleotide-binding</keyword>